<evidence type="ECO:0000256" key="3">
    <source>
        <dbReference type="SAM" id="MobiDB-lite"/>
    </source>
</evidence>
<sequence length="225" mass="24828">MRRWIAYSLVLIGIVILAYPKASEWYNDKQQEKLMAQWEIGETNEEAGQTALEQYGGLTTLFEELDAEETRTPVPTDTAAESGPSPTALPAESKVEPIATIRIPSIKLKLPVLEGATQKNMKSAAAHLKETASIGEIGNAAIAAHRMRAKGKLFNRLNEVKVGDEIIIETKTGKFTYIVYDTSIVLPTDVSVLNYNDKDKRLTLITCDPVVDPTHRLIVHAAIKE</sequence>
<dbReference type="RefSeq" id="WP_108995716.1">
    <property type="nucleotide sequence ID" value="NZ_BDQX01000398.1"/>
</dbReference>
<feature type="active site" description="Acyl-thioester intermediate" evidence="2">
    <location>
        <position position="207"/>
    </location>
</feature>
<feature type="active site" description="Proton donor/acceptor" evidence="2">
    <location>
        <position position="145"/>
    </location>
</feature>
<organism evidence="4 5">
    <name type="scientific">Paenibacillus agaridevorans</name>
    <dbReference type="NCBI Taxonomy" id="171404"/>
    <lineage>
        <taxon>Bacteria</taxon>
        <taxon>Bacillati</taxon>
        <taxon>Bacillota</taxon>
        <taxon>Bacilli</taxon>
        <taxon>Bacillales</taxon>
        <taxon>Paenibacillaceae</taxon>
        <taxon>Paenibacillus</taxon>
    </lineage>
</organism>
<dbReference type="Pfam" id="PF04203">
    <property type="entry name" value="Sortase"/>
    <property type="match status" value="1"/>
</dbReference>
<dbReference type="InterPro" id="IPR023365">
    <property type="entry name" value="Sortase_dom-sf"/>
</dbReference>
<accession>A0A2R5EXY9</accession>
<reference evidence="4 5" key="1">
    <citation type="submission" date="2017-08" db="EMBL/GenBank/DDBJ databases">
        <title>Substantial Increase in Enzyme Production by Combined Drug-Resistance Mutations in Paenibacillus agaridevorans.</title>
        <authorList>
            <person name="Tanaka Y."/>
            <person name="Funane K."/>
            <person name="Hosaka T."/>
            <person name="Shiwa Y."/>
            <person name="Fujita N."/>
            <person name="Miyazaki T."/>
            <person name="Yoshikawa H."/>
            <person name="Murakami K."/>
            <person name="Kasahara K."/>
            <person name="Inaoka T."/>
            <person name="Hiraga Y."/>
            <person name="Ochi K."/>
        </authorList>
    </citation>
    <scope>NUCLEOTIDE SEQUENCE [LARGE SCALE GENOMIC DNA]</scope>
    <source>
        <strain evidence="4 5">T-3040</strain>
    </source>
</reference>
<protein>
    <submittedName>
        <fullName evidence="4">Sortase</fullName>
    </submittedName>
</protein>
<evidence type="ECO:0000313" key="4">
    <source>
        <dbReference type="EMBL" id="GBG11417.1"/>
    </source>
</evidence>
<dbReference type="InterPro" id="IPR042000">
    <property type="entry name" value="Sortase_D_2"/>
</dbReference>
<dbReference type="Gene3D" id="2.40.260.10">
    <property type="entry name" value="Sortase"/>
    <property type="match status" value="1"/>
</dbReference>
<name>A0A2R5EXY9_9BACL</name>
<feature type="region of interest" description="Disordered" evidence="3">
    <location>
        <begin position="68"/>
        <end position="91"/>
    </location>
</feature>
<dbReference type="EMBL" id="BDQX01000398">
    <property type="protein sequence ID" value="GBG11417.1"/>
    <property type="molecule type" value="Genomic_DNA"/>
</dbReference>
<proteinExistence type="predicted"/>
<gene>
    <name evidence="4" type="ORF">PAT3040_06234</name>
</gene>
<dbReference type="NCBIfam" id="TIGR01076">
    <property type="entry name" value="sortase_fam"/>
    <property type="match status" value="1"/>
</dbReference>
<dbReference type="InterPro" id="IPR005754">
    <property type="entry name" value="Sortase"/>
</dbReference>
<dbReference type="SUPFAM" id="SSF63817">
    <property type="entry name" value="Sortase"/>
    <property type="match status" value="1"/>
</dbReference>
<evidence type="ECO:0000256" key="2">
    <source>
        <dbReference type="PIRSR" id="PIRSR605754-1"/>
    </source>
</evidence>
<keyword evidence="5" id="KW-1185">Reference proteome</keyword>
<comment type="caution">
    <text evidence="4">The sequence shown here is derived from an EMBL/GenBank/DDBJ whole genome shotgun (WGS) entry which is preliminary data.</text>
</comment>
<keyword evidence="1" id="KW-0378">Hydrolase</keyword>
<dbReference type="Proteomes" id="UP000245202">
    <property type="component" value="Unassembled WGS sequence"/>
</dbReference>
<evidence type="ECO:0000313" key="5">
    <source>
        <dbReference type="Proteomes" id="UP000245202"/>
    </source>
</evidence>
<dbReference type="GO" id="GO:0016787">
    <property type="term" value="F:hydrolase activity"/>
    <property type="evidence" value="ECO:0007669"/>
    <property type="project" value="UniProtKB-KW"/>
</dbReference>
<dbReference type="AlphaFoldDB" id="A0A2R5EXY9"/>
<evidence type="ECO:0000256" key="1">
    <source>
        <dbReference type="ARBA" id="ARBA00022801"/>
    </source>
</evidence>
<dbReference type="CDD" id="cd06166">
    <property type="entry name" value="Sortase_D_2"/>
    <property type="match status" value="1"/>
</dbReference>